<feature type="transmembrane region" description="Helical" evidence="15">
    <location>
        <begin position="213"/>
        <end position="234"/>
    </location>
</feature>
<keyword evidence="7 15" id="KW-0812">Transmembrane</keyword>
<reference evidence="18" key="1">
    <citation type="submission" date="2020-10" db="EMBL/GenBank/DDBJ databases">
        <authorList>
            <person name="Gilroy R."/>
        </authorList>
    </citation>
    <scope>NUCLEOTIDE SEQUENCE</scope>
    <source>
        <strain evidence="18">CHK195-4489</strain>
    </source>
</reference>
<evidence type="ECO:0000256" key="6">
    <source>
        <dbReference type="ARBA" id="ARBA00022679"/>
    </source>
</evidence>
<evidence type="ECO:0000256" key="9">
    <source>
        <dbReference type="ARBA" id="ARBA00022777"/>
    </source>
</evidence>
<keyword evidence="14" id="KW-0175">Coiled coil</keyword>
<dbReference type="PROSITE" id="PS50109">
    <property type="entry name" value="HIS_KIN"/>
    <property type="match status" value="1"/>
</dbReference>
<comment type="caution">
    <text evidence="18">The sequence shown here is derived from an EMBL/GenBank/DDBJ whole genome shotgun (WGS) entry which is preliminary data.</text>
</comment>
<dbReference type="FunFam" id="1.10.287.130:FF:000001">
    <property type="entry name" value="Two-component sensor histidine kinase"/>
    <property type="match status" value="1"/>
</dbReference>
<dbReference type="CDD" id="cd06225">
    <property type="entry name" value="HAMP"/>
    <property type="match status" value="1"/>
</dbReference>
<dbReference type="EMBL" id="DVMM01000153">
    <property type="protein sequence ID" value="HIU30083.1"/>
    <property type="molecule type" value="Genomic_DNA"/>
</dbReference>
<keyword evidence="9 18" id="KW-0418">Kinase</keyword>
<dbReference type="SUPFAM" id="SSF47384">
    <property type="entry name" value="Homodimeric domain of signal transducing histidine kinase"/>
    <property type="match status" value="1"/>
</dbReference>
<dbReference type="GO" id="GO:0005886">
    <property type="term" value="C:plasma membrane"/>
    <property type="evidence" value="ECO:0007669"/>
    <property type="project" value="UniProtKB-SubCell"/>
</dbReference>
<evidence type="ECO:0000256" key="8">
    <source>
        <dbReference type="ARBA" id="ARBA00022741"/>
    </source>
</evidence>
<evidence type="ECO:0000313" key="18">
    <source>
        <dbReference type="EMBL" id="HIU30083.1"/>
    </source>
</evidence>
<dbReference type="Gene3D" id="1.10.287.130">
    <property type="match status" value="1"/>
</dbReference>
<dbReference type="GO" id="GO:0000155">
    <property type="term" value="F:phosphorelay sensor kinase activity"/>
    <property type="evidence" value="ECO:0007669"/>
    <property type="project" value="InterPro"/>
</dbReference>
<dbReference type="PANTHER" id="PTHR45528">
    <property type="entry name" value="SENSOR HISTIDINE KINASE CPXA"/>
    <property type="match status" value="1"/>
</dbReference>
<dbReference type="SMART" id="SM00387">
    <property type="entry name" value="HATPase_c"/>
    <property type="match status" value="1"/>
</dbReference>
<dbReference type="InterPro" id="IPR003661">
    <property type="entry name" value="HisK_dim/P_dom"/>
</dbReference>
<accession>A0A9D1LBB9</accession>
<sequence length="516" mass="57721">MAEKRRKIRFSIANKLALCFTAAILVLTVVIGSVFTVLFRNYSKDVYRDNMKKTASSIASVMTSVIRDGGGSLWDAFIENEIFGNPGYSERIDGKNVVYLDGPMLIRFVKEITDADVWLIDSSLNILTTSQDSDAEYSSQYSFSTLPYSAQKFIAKIFEDQGYEVYGENFSEVLNVEIMTVGRPVYSPGGQVIGAVLLHTPVKGMLQTINQGLLILLVSLACALLIGTVLSVFLSHNIVRPLTKINHTALLLSEGDYTAHTNVNRRDEIGELAHTMDEMGDKLRKAEEESEKLQKMRQDFVANISHELRTPVTVIRGSLEALCDGVVTKPDMVEEYHRQLLGESIYMQRLVNDLLDLSRLQNPDFSINISEFNLYDCISDAVRSGHKIAQEKGLSIDFQYDATLYLMRGDYDRIRQMLLIIIDNAVKFTDQPSHPIQIILEGNTVSITNTGPGIKQEDLPLIFERFYKSRSEKNKNGTGLGLAIAKQIASRHNIGISVSSIEGGQTTFRFVFPNKI</sequence>
<gene>
    <name evidence="18" type="ORF">IAD50_07300</name>
</gene>
<name>A0A9D1LBB9_9CLOT</name>
<proteinExistence type="predicted"/>
<keyword evidence="6" id="KW-0808">Transferase</keyword>
<evidence type="ECO:0000256" key="1">
    <source>
        <dbReference type="ARBA" id="ARBA00000085"/>
    </source>
</evidence>
<evidence type="ECO:0000256" key="7">
    <source>
        <dbReference type="ARBA" id="ARBA00022692"/>
    </source>
</evidence>
<dbReference type="SMART" id="SM00304">
    <property type="entry name" value="HAMP"/>
    <property type="match status" value="1"/>
</dbReference>
<dbReference type="GO" id="GO:0005524">
    <property type="term" value="F:ATP binding"/>
    <property type="evidence" value="ECO:0007669"/>
    <property type="project" value="UniProtKB-KW"/>
</dbReference>
<evidence type="ECO:0000256" key="2">
    <source>
        <dbReference type="ARBA" id="ARBA00004651"/>
    </source>
</evidence>
<evidence type="ECO:0000256" key="11">
    <source>
        <dbReference type="ARBA" id="ARBA00022989"/>
    </source>
</evidence>
<keyword evidence="8" id="KW-0547">Nucleotide-binding</keyword>
<keyword evidence="12" id="KW-0902">Two-component regulatory system</keyword>
<evidence type="ECO:0000256" key="4">
    <source>
        <dbReference type="ARBA" id="ARBA00022475"/>
    </source>
</evidence>
<keyword evidence="11 15" id="KW-1133">Transmembrane helix</keyword>
<dbReference type="AlphaFoldDB" id="A0A9D1LBB9"/>
<dbReference type="InterPro" id="IPR036890">
    <property type="entry name" value="HATPase_C_sf"/>
</dbReference>
<dbReference type="InterPro" id="IPR036097">
    <property type="entry name" value="HisK_dim/P_sf"/>
</dbReference>
<dbReference type="SUPFAM" id="SSF55874">
    <property type="entry name" value="ATPase domain of HSP90 chaperone/DNA topoisomerase II/histidine kinase"/>
    <property type="match status" value="1"/>
</dbReference>
<keyword evidence="13 15" id="KW-0472">Membrane</keyword>
<dbReference type="InterPro" id="IPR005467">
    <property type="entry name" value="His_kinase_dom"/>
</dbReference>
<evidence type="ECO:0000256" key="10">
    <source>
        <dbReference type="ARBA" id="ARBA00022840"/>
    </source>
</evidence>
<evidence type="ECO:0000256" key="12">
    <source>
        <dbReference type="ARBA" id="ARBA00023012"/>
    </source>
</evidence>
<evidence type="ECO:0000256" key="13">
    <source>
        <dbReference type="ARBA" id="ARBA00023136"/>
    </source>
</evidence>
<evidence type="ECO:0000259" key="17">
    <source>
        <dbReference type="PROSITE" id="PS50885"/>
    </source>
</evidence>
<keyword evidence="5" id="KW-0597">Phosphoprotein</keyword>
<dbReference type="SMART" id="SM00388">
    <property type="entry name" value="HisKA"/>
    <property type="match status" value="1"/>
</dbReference>
<evidence type="ECO:0000256" key="5">
    <source>
        <dbReference type="ARBA" id="ARBA00022553"/>
    </source>
</evidence>
<comment type="subcellular location">
    <subcellularLocation>
        <location evidence="2">Cell membrane</location>
        <topology evidence="2">Multi-pass membrane protein</topology>
    </subcellularLocation>
</comment>
<dbReference type="CDD" id="cd00075">
    <property type="entry name" value="HATPase"/>
    <property type="match status" value="1"/>
</dbReference>
<feature type="coiled-coil region" evidence="14">
    <location>
        <begin position="269"/>
        <end position="303"/>
    </location>
</feature>
<organism evidence="18 19">
    <name type="scientific">Candidatus Egerieisoma faecipullorum</name>
    <dbReference type="NCBI Taxonomy" id="2840963"/>
    <lineage>
        <taxon>Bacteria</taxon>
        <taxon>Bacillati</taxon>
        <taxon>Bacillota</taxon>
        <taxon>Clostridia</taxon>
        <taxon>Eubacteriales</taxon>
        <taxon>Clostridiaceae</taxon>
        <taxon>Clostridiaceae incertae sedis</taxon>
        <taxon>Candidatus Egerieisoma</taxon>
    </lineage>
</organism>
<dbReference type="InterPro" id="IPR003660">
    <property type="entry name" value="HAMP_dom"/>
</dbReference>
<feature type="domain" description="Histidine kinase" evidence="16">
    <location>
        <begin position="303"/>
        <end position="516"/>
    </location>
</feature>
<dbReference type="InterPro" id="IPR050398">
    <property type="entry name" value="HssS/ArlS-like"/>
</dbReference>
<dbReference type="SUPFAM" id="SSF158472">
    <property type="entry name" value="HAMP domain-like"/>
    <property type="match status" value="1"/>
</dbReference>
<dbReference type="Pfam" id="PF00512">
    <property type="entry name" value="HisKA"/>
    <property type="match status" value="1"/>
</dbReference>
<dbReference type="Proteomes" id="UP000824089">
    <property type="component" value="Unassembled WGS sequence"/>
</dbReference>
<feature type="domain" description="HAMP" evidence="17">
    <location>
        <begin position="236"/>
        <end position="288"/>
    </location>
</feature>
<dbReference type="Gene3D" id="6.10.340.10">
    <property type="match status" value="1"/>
</dbReference>
<dbReference type="PRINTS" id="PR00344">
    <property type="entry name" value="BCTRLSENSOR"/>
</dbReference>
<dbReference type="InterPro" id="IPR004358">
    <property type="entry name" value="Sig_transdc_His_kin-like_C"/>
</dbReference>
<dbReference type="EC" id="2.7.13.3" evidence="3"/>
<dbReference type="Gene3D" id="3.30.565.10">
    <property type="entry name" value="Histidine kinase-like ATPase, C-terminal domain"/>
    <property type="match status" value="1"/>
</dbReference>
<dbReference type="CDD" id="cd00082">
    <property type="entry name" value="HisKA"/>
    <property type="match status" value="1"/>
</dbReference>
<evidence type="ECO:0000313" key="19">
    <source>
        <dbReference type="Proteomes" id="UP000824089"/>
    </source>
</evidence>
<evidence type="ECO:0000256" key="3">
    <source>
        <dbReference type="ARBA" id="ARBA00012438"/>
    </source>
</evidence>
<dbReference type="Pfam" id="PF02518">
    <property type="entry name" value="HATPase_c"/>
    <property type="match status" value="1"/>
</dbReference>
<protein>
    <recommendedName>
        <fullName evidence="3">histidine kinase</fullName>
        <ecNumber evidence="3">2.7.13.3</ecNumber>
    </recommendedName>
</protein>
<comment type="catalytic activity">
    <reaction evidence="1">
        <text>ATP + protein L-histidine = ADP + protein N-phospho-L-histidine.</text>
        <dbReference type="EC" id="2.7.13.3"/>
    </reaction>
</comment>
<keyword evidence="4" id="KW-1003">Cell membrane</keyword>
<dbReference type="PANTHER" id="PTHR45528:SF1">
    <property type="entry name" value="SENSOR HISTIDINE KINASE CPXA"/>
    <property type="match status" value="1"/>
</dbReference>
<dbReference type="Pfam" id="PF00672">
    <property type="entry name" value="HAMP"/>
    <property type="match status" value="1"/>
</dbReference>
<reference evidence="18" key="2">
    <citation type="journal article" date="2021" name="PeerJ">
        <title>Extensive microbial diversity within the chicken gut microbiome revealed by metagenomics and culture.</title>
        <authorList>
            <person name="Gilroy R."/>
            <person name="Ravi A."/>
            <person name="Getino M."/>
            <person name="Pursley I."/>
            <person name="Horton D.L."/>
            <person name="Alikhan N.F."/>
            <person name="Baker D."/>
            <person name="Gharbi K."/>
            <person name="Hall N."/>
            <person name="Watson M."/>
            <person name="Adriaenssens E.M."/>
            <person name="Foster-Nyarko E."/>
            <person name="Jarju S."/>
            <person name="Secka A."/>
            <person name="Antonio M."/>
            <person name="Oren A."/>
            <person name="Chaudhuri R.R."/>
            <person name="La Ragione R."/>
            <person name="Hildebrand F."/>
            <person name="Pallen M.J."/>
        </authorList>
    </citation>
    <scope>NUCLEOTIDE SEQUENCE</scope>
    <source>
        <strain evidence="18">CHK195-4489</strain>
    </source>
</reference>
<dbReference type="PROSITE" id="PS50885">
    <property type="entry name" value="HAMP"/>
    <property type="match status" value="1"/>
</dbReference>
<evidence type="ECO:0000256" key="14">
    <source>
        <dbReference type="SAM" id="Coils"/>
    </source>
</evidence>
<evidence type="ECO:0000256" key="15">
    <source>
        <dbReference type="SAM" id="Phobius"/>
    </source>
</evidence>
<keyword evidence="10" id="KW-0067">ATP-binding</keyword>
<evidence type="ECO:0000259" key="16">
    <source>
        <dbReference type="PROSITE" id="PS50109"/>
    </source>
</evidence>
<dbReference type="InterPro" id="IPR003594">
    <property type="entry name" value="HATPase_dom"/>
</dbReference>